<evidence type="ECO:0000313" key="1">
    <source>
        <dbReference type="EMBL" id="SDL53522.1"/>
    </source>
</evidence>
<dbReference type="Gene3D" id="2.60.40.1930">
    <property type="match status" value="1"/>
</dbReference>
<name>A0A1G9KV07_9BACT</name>
<evidence type="ECO:0008006" key="3">
    <source>
        <dbReference type="Google" id="ProtNLM"/>
    </source>
</evidence>
<dbReference type="AlphaFoldDB" id="A0A1G9KV07"/>
<reference evidence="1 2" key="1">
    <citation type="submission" date="2016-10" db="EMBL/GenBank/DDBJ databases">
        <authorList>
            <person name="de Groot N.N."/>
        </authorList>
    </citation>
    <scope>NUCLEOTIDE SEQUENCE [LARGE SCALE GENOMIC DNA]</scope>
    <source>
        <strain evidence="1 2">DSM 21668</strain>
    </source>
</reference>
<evidence type="ECO:0000313" key="2">
    <source>
        <dbReference type="Proteomes" id="UP000198901"/>
    </source>
</evidence>
<proteinExistence type="predicted"/>
<protein>
    <recommendedName>
        <fullName evidence="3">MG2 domain-containing protein</fullName>
    </recommendedName>
</protein>
<dbReference type="OrthoDB" id="679547at2"/>
<dbReference type="STRING" id="563176.SAMN04488090_1146"/>
<sequence>MKQPLLFLIGLLAPFVLRAQDPRQRLEQQAPLTEKMYLHTDRTFYVVGESIWFRLYYVDGTNHKPLDISKVAYVELLDKGQTPVLQAKIALHNGRGNGMLLLPSALASGNYTLRAYTQWMKNFGAEFFFSKTVTVANTFTKVPATAPEKELELTFFPEGGNLVAGLPGRVAFRGIDERGKGVDLSGSVVNQRNETVASFRTERFGLGSFDLTPVAGDTYRAVIAGRGEYPLPATQTYGYALRLQPGENGSAQVEITSTADRNGYLLVHTRRKVGYAQPVSFPGGKAAVSIPAAALGEGISHLTFFDAAQRPVCERLIFRKPRRRLTIDAKSNKQVYNTRDKVLLDLAADSASLSVAVYRLDSLQQPESEDIASYLWMRSDLKGTVEASSYYLDAPESAADLVMLTHGWSRFRWDDKPFEPTYLPEIDEHVVTGKVLTADGRPAADEPAFLAAPGRHVWLYTALSDKNGKVFFPMKHFAGPNEIVAATGDTLKRIELQSPFAEARSDDKVPPMVFDKNLADPLLERSLSMQTFNAFFQPYAPVQRTDTVAFYGIADKTYFLDDYTRFPLLEEVMREYVPEVDVRRHRGRFSFLMVFRGQYEFTRPPLVLLDGVPVQDINRLLAIDPLKIRRLDVVNTRYFLGPLTFDGIVSFRSYKGDVAGFQPEGLVTSYEGVQNRREFYAPRYDAKEQRDNRLADFRHLLHWVPEAGGRQQLNFYTGDLEGTYEVDIQGLSESGAPGSRRLTFEVKKQL</sequence>
<dbReference type="Proteomes" id="UP000198901">
    <property type="component" value="Unassembled WGS sequence"/>
</dbReference>
<keyword evidence="2" id="KW-1185">Reference proteome</keyword>
<accession>A0A1G9KV07</accession>
<organism evidence="1 2">
    <name type="scientific">Siphonobacter aquaeclarae</name>
    <dbReference type="NCBI Taxonomy" id="563176"/>
    <lineage>
        <taxon>Bacteria</taxon>
        <taxon>Pseudomonadati</taxon>
        <taxon>Bacteroidota</taxon>
        <taxon>Cytophagia</taxon>
        <taxon>Cytophagales</taxon>
        <taxon>Cytophagaceae</taxon>
        <taxon>Siphonobacter</taxon>
    </lineage>
</organism>
<gene>
    <name evidence="1" type="ORF">SAMN04488090_1146</name>
</gene>
<dbReference type="RefSeq" id="WP_093198911.1">
    <property type="nucleotide sequence ID" value="NZ_FNGS01000002.1"/>
</dbReference>
<dbReference type="EMBL" id="FNGS01000002">
    <property type="protein sequence ID" value="SDL53522.1"/>
    <property type="molecule type" value="Genomic_DNA"/>
</dbReference>